<dbReference type="AlphaFoldDB" id="A0A165TYY1"/>
<evidence type="ECO:0000313" key="3">
    <source>
        <dbReference type="Proteomes" id="UP000076761"/>
    </source>
</evidence>
<sequence>MAIYHIVLVKFEPGVTEEKIKAWKVLASQLPSKIPEIKKLEVGTKIPHQFDRGWDDGIIFHFDNEIDLKTYLPHPDHLAYMQACSGTIADRLCFDLLV</sequence>
<proteinExistence type="predicted"/>
<reference evidence="2 3" key="1">
    <citation type="journal article" date="2016" name="Mol. Biol. Evol.">
        <title>Comparative Genomics of Early-Diverging Mushroom-Forming Fungi Provides Insights into the Origins of Lignocellulose Decay Capabilities.</title>
        <authorList>
            <person name="Nagy L.G."/>
            <person name="Riley R."/>
            <person name="Tritt A."/>
            <person name="Adam C."/>
            <person name="Daum C."/>
            <person name="Floudas D."/>
            <person name="Sun H."/>
            <person name="Yadav J.S."/>
            <person name="Pangilinan J."/>
            <person name="Larsson K.H."/>
            <person name="Matsuura K."/>
            <person name="Barry K."/>
            <person name="Labutti K."/>
            <person name="Kuo R."/>
            <person name="Ohm R.A."/>
            <person name="Bhattacharya S.S."/>
            <person name="Shirouzu T."/>
            <person name="Yoshinaga Y."/>
            <person name="Martin F.M."/>
            <person name="Grigoriev I.V."/>
            <person name="Hibbett D.S."/>
        </authorList>
    </citation>
    <scope>NUCLEOTIDE SEQUENCE [LARGE SCALE GENOMIC DNA]</scope>
    <source>
        <strain evidence="2 3">HHB14362 ss-1</strain>
    </source>
</reference>
<dbReference type="InterPro" id="IPR011008">
    <property type="entry name" value="Dimeric_a/b-barrel"/>
</dbReference>
<organism evidence="2 3">
    <name type="scientific">Neolentinus lepideus HHB14362 ss-1</name>
    <dbReference type="NCBI Taxonomy" id="1314782"/>
    <lineage>
        <taxon>Eukaryota</taxon>
        <taxon>Fungi</taxon>
        <taxon>Dikarya</taxon>
        <taxon>Basidiomycota</taxon>
        <taxon>Agaricomycotina</taxon>
        <taxon>Agaricomycetes</taxon>
        <taxon>Gloeophyllales</taxon>
        <taxon>Gloeophyllaceae</taxon>
        <taxon>Neolentinus</taxon>
    </lineage>
</organism>
<protein>
    <recommendedName>
        <fullName evidence="1">Stress-response A/B barrel domain-containing protein</fullName>
    </recommendedName>
</protein>
<dbReference type="PANTHER" id="PTHR37832:SF1">
    <property type="entry name" value="STRESS-RESPONSE A_B BARREL DOMAIN-CONTAINING PROTEIN"/>
    <property type="match status" value="1"/>
</dbReference>
<keyword evidence="3" id="KW-1185">Reference proteome</keyword>
<evidence type="ECO:0000259" key="1">
    <source>
        <dbReference type="PROSITE" id="PS51502"/>
    </source>
</evidence>
<dbReference type="InParanoid" id="A0A165TYY1"/>
<name>A0A165TYY1_9AGAM</name>
<dbReference type="PROSITE" id="PS51502">
    <property type="entry name" value="S_R_A_B_BARREL"/>
    <property type="match status" value="1"/>
</dbReference>
<dbReference type="EMBL" id="KV425562">
    <property type="protein sequence ID" value="KZT27382.1"/>
    <property type="molecule type" value="Genomic_DNA"/>
</dbReference>
<dbReference type="Gene3D" id="3.30.70.100">
    <property type="match status" value="1"/>
</dbReference>
<dbReference type="Proteomes" id="UP000076761">
    <property type="component" value="Unassembled WGS sequence"/>
</dbReference>
<dbReference type="SUPFAM" id="SSF54909">
    <property type="entry name" value="Dimeric alpha+beta barrel"/>
    <property type="match status" value="1"/>
</dbReference>
<gene>
    <name evidence="2" type="ORF">NEOLEDRAFT_137516</name>
</gene>
<evidence type="ECO:0000313" key="2">
    <source>
        <dbReference type="EMBL" id="KZT27382.1"/>
    </source>
</evidence>
<dbReference type="PANTHER" id="PTHR37832">
    <property type="entry name" value="BLL2683 PROTEIN"/>
    <property type="match status" value="1"/>
</dbReference>
<accession>A0A165TYY1</accession>
<dbReference type="InterPro" id="IPR013097">
    <property type="entry name" value="Dabb"/>
</dbReference>
<feature type="domain" description="Stress-response A/B barrel" evidence="1">
    <location>
        <begin position="3"/>
        <end position="96"/>
    </location>
</feature>
<dbReference type="Pfam" id="PF07876">
    <property type="entry name" value="Dabb"/>
    <property type="match status" value="1"/>
</dbReference>
<dbReference type="STRING" id="1314782.A0A165TYY1"/>
<dbReference type="OrthoDB" id="42919at2759"/>
<dbReference type="SMART" id="SM00886">
    <property type="entry name" value="Dabb"/>
    <property type="match status" value="1"/>
</dbReference>